<keyword evidence="3" id="KW-0378">Hydrolase</keyword>
<feature type="transmembrane region" description="Helical" evidence="1">
    <location>
        <begin position="251"/>
        <end position="272"/>
    </location>
</feature>
<feature type="transmembrane region" description="Helical" evidence="1">
    <location>
        <begin position="103"/>
        <end position="127"/>
    </location>
</feature>
<dbReference type="PANTHER" id="PTHR39430">
    <property type="entry name" value="MEMBRANE-ASSOCIATED PROTEASE-RELATED"/>
    <property type="match status" value="1"/>
</dbReference>
<feature type="domain" description="CAAX prenyl protease 2/Lysostaphin resistance protein A-like" evidence="2">
    <location>
        <begin position="112"/>
        <end position="212"/>
    </location>
</feature>
<evidence type="ECO:0000259" key="2">
    <source>
        <dbReference type="Pfam" id="PF02517"/>
    </source>
</evidence>
<evidence type="ECO:0000313" key="4">
    <source>
        <dbReference type="Proteomes" id="UP000722336"/>
    </source>
</evidence>
<gene>
    <name evidence="3" type="ORF">KCG44_04425</name>
</gene>
<evidence type="ECO:0000256" key="1">
    <source>
        <dbReference type="SAM" id="Phobius"/>
    </source>
</evidence>
<feature type="transmembrane region" description="Helical" evidence="1">
    <location>
        <begin position="208"/>
        <end position="226"/>
    </location>
</feature>
<dbReference type="Pfam" id="PF02517">
    <property type="entry name" value="Rce1-like"/>
    <property type="match status" value="1"/>
</dbReference>
<name>A0ABS6SC76_9SPHN</name>
<keyword evidence="4" id="KW-1185">Reference proteome</keyword>
<feature type="transmembrane region" description="Helical" evidence="1">
    <location>
        <begin position="177"/>
        <end position="196"/>
    </location>
</feature>
<feature type="transmembrane region" description="Helical" evidence="1">
    <location>
        <begin position="36"/>
        <end position="53"/>
    </location>
</feature>
<organism evidence="3 4">
    <name type="scientific">Pacificimonas pallii</name>
    <dbReference type="NCBI Taxonomy" id="2827236"/>
    <lineage>
        <taxon>Bacteria</taxon>
        <taxon>Pseudomonadati</taxon>
        <taxon>Pseudomonadota</taxon>
        <taxon>Alphaproteobacteria</taxon>
        <taxon>Sphingomonadales</taxon>
        <taxon>Sphingosinicellaceae</taxon>
        <taxon>Pacificimonas</taxon>
    </lineage>
</organism>
<dbReference type="PANTHER" id="PTHR39430:SF1">
    <property type="entry name" value="PROTEASE"/>
    <property type="match status" value="1"/>
</dbReference>
<accession>A0ABS6SC76</accession>
<proteinExistence type="predicted"/>
<dbReference type="InterPro" id="IPR003675">
    <property type="entry name" value="Rce1/LyrA-like_dom"/>
</dbReference>
<dbReference type="GO" id="GO:0008237">
    <property type="term" value="F:metallopeptidase activity"/>
    <property type="evidence" value="ECO:0007669"/>
    <property type="project" value="UniProtKB-KW"/>
</dbReference>
<keyword evidence="1" id="KW-0472">Membrane</keyword>
<feature type="transmembrane region" description="Helical" evidence="1">
    <location>
        <begin position="12"/>
        <end position="30"/>
    </location>
</feature>
<comment type="caution">
    <text evidence="3">The sequence shown here is derived from an EMBL/GenBank/DDBJ whole genome shotgun (WGS) entry which is preliminary data.</text>
</comment>
<keyword evidence="1" id="KW-0812">Transmembrane</keyword>
<reference evidence="3 4" key="1">
    <citation type="submission" date="2021-04" db="EMBL/GenBank/DDBJ databases">
        <authorList>
            <person name="Pira H."/>
            <person name="Risdian C."/>
            <person name="Wink J."/>
        </authorList>
    </citation>
    <scope>NUCLEOTIDE SEQUENCE [LARGE SCALE GENOMIC DNA]</scope>
    <source>
        <strain evidence="3 4">WHA3</strain>
    </source>
</reference>
<dbReference type="RefSeq" id="WP_218444457.1">
    <property type="nucleotide sequence ID" value="NZ_JAGSPA010000001.1"/>
</dbReference>
<feature type="transmembrane region" description="Helical" evidence="1">
    <location>
        <begin position="73"/>
        <end position="97"/>
    </location>
</feature>
<sequence length="289" mass="31271">MLLLHRRSSLILRLLLFPLLLGILVAPALLITSQVLQLFCGTLIFIGLLAVWARKVDQVDIRRYGLALESRGLWDFLAGIVIGTAAVAGIFALSFMLGFVQTFGVNGFAVALPLLLLLVNTLLVALWEEAFFRGFLLINLSEGLGNVLGPRNGVAAAVLISSVLFGMAHAFTDHFSWPAFAILTMNGMVWCIPVLLTGRLAISVGLHASWNFAQLKIFGFAMSGNAPTDAWMSVDLAAPTFWSGGDFGPEAGLMGVMGLIFMLAITCLYCVLTRRGRIPPFKDVKRQGT</sequence>
<dbReference type="Proteomes" id="UP000722336">
    <property type="component" value="Unassembled WGS sequence"/>
</dbReference>
<keyword evidence="1" id="KW-1133">Transmembrane helix</keyword>
<feature type="transmembrane region" description="Helical" evidence="1">
    <location>
        <begin position="148"/>
        <end position="171"/>
    </location>
</feature>
<dbReference type="EMBL" id="JAGSPA010000001">
    <property type="protein sequence ID" value="MBV7256027.1"/>
    <property type="molecule type" value="Genomic_DNA"/>
</dbReference>
<evidence type="ECO:0000313" key="3">
    <source>
        <dbReference type="EMBL" id="MBV7256027.1"/>
    </source>
</evidence>
<keyword evidence="3" id="KW-0482">Metalloprotease</keyword>
<keyword evidence="3" id="KW-0645">Protease</keyword>
<protein>
    <submittedName>
        <fullName evidence="3">CPBP family intramembrane metalloprotease</fullName>
    </submittedName>
</protein>